<organism evidence="1 2">
    <name type="scientific">Cetraspora pellucida</name>
    <dbReference type="NCBI Taxonomy" id="1433469"/>
    <lineage>
        <taxon>Eukaryota</taxon>
        <taxon>Fungi</taxon>
        <taxon>Fungi incertae sedis</taxon>
        <taxon>Mucoromycota</taxon>
        <taxon>Glomeromycotina</taxon>
        <taxon>Glomeromycetes</taxon>
        <taxon>Diversisporales</taxon>
        <taxon>Gigasporaceae</taxon>
        <taxon>Cetraspora</taxon>
    </lineage>
</organism>
<proteinExistence type="predicted"/>
<dbReference type="AlphaFoldDB" id="A0A9N9E8B9"/>
<comment type="caution">
    <text evidence="1">The sequence shown here is derived from an EMBL/GenBank/DDBJ whole genome shotgun (WGS) entry which is preliminary data.</text>
</comment>
<feature type="non-terminal residue" evidence="1">
    <location>
        <position position="135"/>
    </location>
</feature>
<keyword evidence="2" id="KW-1185">Reference proteome</keyword>
<evidence type="ECO:0000313" key="1">
    <source>
        <dbReference type="EMBL" id="CAG8664687.1"/>
    </source>
</evidence>
<dbReference type="Proteomes" id="UP000789759">
    <property type="component" value="Unassembled WGS sequence"/>
</dbReference>
<name>A0A9N9E8B9_9GLOM</name>
<sequence>DTRHNEYVSQTLGTDISPNRVQYSWPSIANLYFKVGNYSKTEANDLLVAELCILLAKKVKDETEIKKFTDKSLFWVERQSDRRDCLKHRDGSTPSTSLYLDTGNFGNLLVASIQWIDDTVKGLLTIEDTFHIIHY</sequence>
<dbReference type="EMBL" id="CAJVQA010007967">
    <property type="protein sequence ID" value="CAG8664687.1"/>
    <property type="molecule type" value="Genomic_DNA"/>
</dbReference>
<evidence type="ECO:0000313" key="2">
    <source>
        <dbReference type="Proteomes" id="UP000789759"/>
    </source>
</evidence>
<protein>
    <submittedName>
        <fullName evidence="1">15800_t:CDS:1</fullName>
    </submittedName>
</protein>
<dbReference type="OrthoDB" id="2357150at2759"/>
<reference evidence="1" key="1">
    <citation type="submission" date="2021-06" db="EMBL/GenBank/DDBJ databases">
        <authorList>
            <person name="Kallberg Y."/>
            <person name="Tangrot J."/>
            <person name="Rosling A."/>
        </authorList>
    </citation>
    <scope>NUCLEOTIDE SEQUENCE</scope>
    <source>
        <strain evidence="1">FL966</strain>
    </source>
</reference>
<gene>
    <name evidence="1" type="ORF">CPELLU_LOCUS9971</name>
</gene>
<accession>A0A9N9E8B9</accession>